<evidence type="ECO:0000256" key="1">
    <source>
        <dbReference type="SAM" id="SignalP"/>
    </source>
</evidence>
<protein>
    <recommendedName>
        <fullName evidence="6">IPT/TIG domain-containing protein</fullName>
    </recommendedName>
</protein>
<keyword evidence="4" id="KW-1185">Reference proteome</keyword>
<feature type="chain" id="PRO_5022718108" description="IPT/TIG domain-containing protein" evidence="1">
    <location>
        <begin position="28"/>
        <end position="220"/>
    </location>
</feature>
<dbReference type="InterPro" id="IPR013783">
    <property type="entry name" value="Ig-like_fold"/>
</dbReference>
<evidence type="ECO:0000313" key="2">
    <source>
        <dbReference type="EMBL" id="GEN07807.1"/>
    </source>
</evidence>
<feature type="signal peptide" evidence="1">
    <location>
        <begin position="1"/>
        <end position="27"/>
    </location>
</feature>
<evidence type="ECO:0000313" key="3">
    <source>
        <dbReference type="EMBL" id="SES79259.1"/>
    </source>
</evidence>
<comment type="caution">
    <text evidence="2">The sequence shown here is derived from an EMBL/GenBank/DDBJ whole genome shotgun (WGS) entry which is preliminary data.</text>
</comment>
<dbReference type="InterPro" id="IPR014756">
    <property type="entry name" value="Ig_E-set"/>
</dbReference>
<gene>
    <name evidence="2" type="ORF">MFU01_28440</name>
    <name evidence="3" type="ORF">SAMN05443572_101168</name>
</gene>
<evidence type="ECO:0000313" key="4">
    <source>
        <dbReference type="Proteomes" id="UP000183760"/>
    </source>
</evidence>
<proteinExistence type="predicted"/>
<accession>A0A511T1P2</accession>
<name>A0A511T1P2_MYXFU</name>
<reference evidence="3 4" key="1">
    <citation type="submission" date="2016-10" db="EMBL/GenBank/DDBJ databases">
        <authorList>
            <person name="Varghese N."/>
            <person name="Submissions S."/>
        </authorList>
    </citation>
    <scope>NUCLEOTIDE SEQUENCE [LARGE SCALE GENOMIC DNA]</scope>
    <source>
        <strain evidence="3 4">DSM 16525</strain>
    </source>
</reference>
<reference evidence="2 5" key="2">
    <citation type="submission" date="2019-07" db="EMBL/GenBank/DDBJ databases">
        <title>Whole genome shotgun sequence of Myxococcus fulvus NBRC 100333.</title>
        <authorList>
            <person name="Hosoyama A."/>
            <person name="Uohara A."/>
            <person name="Ohji S."/>
            <person name="Ichikawa N."/>
        </authorList>
    </citation>
    <scope>NUCLEOTIDE SEQUENCE [LARGE SCALE GENOMIC DNA]</scope>
    <source>
        <strain evidence="2 5">NBRC 100333</strain>
    </source>
</reference>
<dbReference type="Gene3D" id="2.60.40.10">
    <property type="entry name" value="Immunoglobulins"/>
    <property type="match status" value="1"/>
</dbReference>
<sequence length="220" mass="23652">MRLGRMATLLGLLCACGTGLQTSPPDAGETPKEETLPPITLEEIAVTNHETGALTVRVRGENFSDGSLLVMTRRTLLTQVVSSTELRATIPPSFLEEREGLYLEALTTSAQYPHGARSPQFGFNIPAPELTSVEPARVTMGSPDPTTVYLYGKNFVRSSVVLFRGVMYPFHVVSPTSGVVNLPARLTLGDEELEPIYVGVPAPISADTNAGWLRVAAPFP</sequence>
<organism evidence="2 5">
    <name type="scientific">Myxococcus fulvus</name>
    <dbReference type="NCBI Taxonomy" id="33"/>
    <lineage>
        <taxon>Bacteria</taxon>
        <taxon>Pseudomonadati</taxon>
        <taxon>Myxococcota</taxon>
        <taxon>Myxococcia</taxon>
        <taxon>Myxococcales</taxon>
        <taxon>Cystobacterineae</taxon>
        <taxon>Myxococcaceae</taxon>
        <taxon>Myxococcus</taxon>
    </lineage>
</organism>
<dbReference type="AlphaFoldDB" id="A0A511T1P2"/>
<dbReference type="EMBL" id="BJXR01000025">
    <property type="protein sequence ID" value="GEN07807.1"/>
    <property type="molecule type" value="Genomic_DNA"/>
</dbReference>
<dbReference type="STRING" id="1334629.MFUL124B02_01730"/>
<dbReference type="Proteomes" id="UP000183760">
    <property type="component" value="Unassembled WGS sequence"/>
</dbReference>
<evidence type="ECO:0008006" key="6">
    <source>
        <dbReference type="Google" id="ProtNLM"/>
    </source>
</evidence>
<dbReference type="PROSITE" id="PS51257">
    <property type="entry name" value="PROKAR_LIPOPROTEIN"/>
    <property type="match status" value="1"/>
</dbReference>
<dbReference type="Proteomes" id="UP000321514">
    <property type="component" value="Unassembled WGS sequence"/>
</dbReference>
<dbReference type="SUPFAM" id="SSF81296">
    <property type="entry name" value="E set domains"/>
    <property type="match status" value="1"/>
</dbReference>
<dbReference type="EMBL" id="FOIB01000001">
    <property type="protein sequence ID" value="SES79259.1"/>
    <property type="molecule type" value="Genomic_DNA"/>
</dbReference>
<evidence type="ECO:0000313" key="5">
    <source>
        <dbReference type="Proteomes" id="UP000321514"/>
    </source>
</evidence>
<keyword evidence="1" id="KW-0732">Signal</keyword>